<protein>
    <submittedName>
        <fullName evidence="3">Universal stress protein</fullName>
    </submittedName>
</protein>
<evidence type="ECO:0000313" key="3">
    <source>
        <dbReference type="EMBL" id="MBK4217653.1"/>
    </source>
</evidence>
<dbReference type="Proteomes" id="UP000640485">
    <property type="component" value="Unassembled WGS sequence"/>
</dbReference>
<feature type="domain" description="UspA" evidence="2">
    <location>
        <begin position="4"/>
        <end position="137"/>
    </location>
</feature>
<gene>
    <name evidence="3" type="ORF">JJJ17_17110</name>
</gene>
<evidence type="ECO:0000313" key="4">
    <source>
        <dbReference type="Proteomes" id="UP000640485"/>
    </source>
</evidence>
<proteinExistence type="inferred from homology"/>
<feature type="domain" description="UspA" evidence="2">
    <location>
        <begin position="149"/>
        <end position="286"/>
    </location>
</feature>
<comment type="similarity">
    <text evidence="1">Belongs to the universal stress protein A family.</text>
</comment>
<dbReference type="RefSeq" id="WP_200688603.1">
    <property type="nucleotide sequence ID" value="NZ_JAEPRQ010000008.1"/>
</dbReference>
<dbReference type="Gene3D" id="3.40.50.620">
    <property type="entry name" value="HUPs"/>
    <property type="match status" value="2"/>
</dbReference>
<accession>A0A934W1R9</accession>
<comment type="caution">
    <text evidence="3">The sequence shown here is derived from an EMBL/GenBank/DDBJ whole genome shotgun (WGS) entry which is preliminary data.</text>
</comment>
<dbReference type="PANTHER" id="PTHR46268">
    <property type="entry name" value="STRESS RESPONSE PROTEIN NHAX"/>
    <property type="match status" value="1"/>
</dbReference>
<sequence length="294" mass="31756">MGYLVGYSADKGGAEALLLASLLARSSSSGIDAVTVLPETWDHPSPAKVDVEYAEFLDRHAEKALATARKSVPEDIPAQFHARHADSTGEGLTKAAQELGAQMIVLGSSRKAPMSRFQEGVVASELLRSAPLPVALAPRGYAPEGQRITRVTCAVSASDASIPLAHRACDLARSLNASLRLASFVVRDRQMYPSIAGYDAEHMISNRIRSEAEALYGRIRKEWQGELPFETVIGDGPNWRQAVNSIDWDPQEVLLIGSSRLGALMRVFVGSNSGKILRHAPVPRIILPRLAEKG</sequence>
<evidence type="ECO:0000256" key="1">
    <source>
        <dbReference type="ARBA" id="ARBA00008791"/>
    </source>
</evidence>
<keyword evidence="4" id="KW-1185">Reference proteome</keyword>
<name>A0A934W1R9_9RHOB</name>
<organism evidence="3 4">
    <name type="scientific">Paracoccus caeni</name>
    <dbReference type="NCBI Taxonomy" id="657651"/>
    <lineage>
        <taxon>Bacteria</taxon>
        <taxon>Pseudomonadati</taxon>
        <taxon>Pseudomonadota</taxon>
        <taxon>Alphaproteobacteria</taxon>
        <taxon>Rhodobacterales</taxon>
        <taxon>Paracoccaceae</taxon>
        <taxon>Paracoccus</taxon>
    </lineage>
</organism>
<evidence type="ECO:0000259" key="2">
    <source>
        <dbReference type="Pfam" id="PF00582"/>
    </source>
</evidence>
<dbReference type="AlphaFoldDB" id="A0A934W1R9"/>
<reference evidence="3" key="1">
    <citation type="submission" date="2021-01" db="EMBL/GenBank/DDBJ databases">
        <title>Paracoccus amoyensis sp. nov., isolated from the surface seawater along the coast of Xiamen Island, China.</title>
        <authorList>
            <person name="Lyu L."/>
        </authorList>
    </citation>
    <scope>NUCLEOTIDE SEQUENCE</scope>
    <source>
        <strain evidence="3">MJ17</strain>
    </source>
</reference>
<dbReference type="Pfam" id="PF00582">
    <property type="entry name" value="Usp"/>
    <property type="match status" value="2"/>
</dbReference>
<dbReference type="CDD" id="cd00293">
    <property type="entry name" value="USP-like"/>
    <property type="match status" value="2"/>
</dbReference>
<dbReference type="InterPro" id="IPR014729">
    <property type="entry name" value="Rossmann-like_a/b/a_fold"/>
</dbReference>
<dbReference type="PANTHER" id="PTHR46268:SF6">
    <property type="entry name" value="UNIVERSAL STRESS PROTEIN UP12"/>
    <property type="match status" value="1"/>
</dbReference>
<dbReference type="SUPFAM" id="SSF52402">
    <property type="entry name" value="Adenine nucleotide alpha hydrolases-like"/>
    <property type="match status" value="2"/>
</dbReference>
<dbReference type="InterPro" id="IPR006016">
    <property type="entry name" value="UspA"/>
</dbReference>
<dbReference type="EMBL" id="JAEPRQ010000008">
    <property type="protein sequence ID" value="MBK4217653.1"/>
    <property type="molecule type" value="Genomic_DNA"/>
</dbReference>